<accession>A0A3G4RIP2</accession>
<dbReference type="InterPro" id="IPR020843">
    <property type="entry name" value="ER"/>
</dbReference>
<dbReference type="InterPro" id="IPR013149">
    <property type="entry name" value="ADH-like_C"/>
</dbReference>
<dbReference type="SMART" id="SM00829">
    <property type="entry name" value="PKS_ER"/>
    <property type="match status" value="1"/>
</dbReference>
<feature type="domain" description="Enoyl reductase (ER)" evidence="7">
    <location>
        <begin position="12"/>
        <end position="364"/>
    </location>
</feature>
<dbReference type="Pfam" id="PF00107">
    <property type="entry name" value="ADH_zinc_N"/>
    <property type="match status" value="1"/>
</dbReference>
<dbReference type="AlphaFoldDB" id="A0A3G4RIP2"/>
<dbReference type="EMBL" id="MK104259">
    <property type="protein sequence ID" value="AYU65546.1"/>
    <property type="molecule type" value="Genomic_DNA"/>
</dbReference>
<dbReference type="GO" id="GO:0051903">
    <property type="term" value="F:S-(hydroxymethyl)glutathione dehydrogenase [NAD(P)+] activity"/>
    <property type="evidence" value="ECO:0007669"/>
    <property type="project" value="TreeGrafter"/>
</dbReference>
<reference evidence="8" key="1">
    <citation type="submission" date="2018-10" db="EMBL/GenBank/DDBJ databases">
        <title>Complete sequence of plasmid pHNLC3.</title>
        <authorList>
            <person name="Liu J.H."/>
            <person name="Huang X.Y."/>
            <person name="Lv L.C."/>
        </authorList>
    </citation>
    <scope>NUCLEOTIDE SEQUENCE</scope>
    <source>
        <strain evidence="8">LC3</strain>
        <plasmid evidence="8">pHNLC3</plasmid>
    </source>
</reference>
<dbReference type="CDD" id="cd08278">
    <property type="entry name" value="benzyl_alcohol_DH"/>
    <property type="match status" value="1"/>
</dbReference>
<dbReference type="Gene3D" id="3.90.180.10">
    <property type="entry name" value="Medium-chain alcohol dehydrogenases, catalytic domain"/>
    <property type="match status" value="1"/>
</dbReference>
<dbReference type="GO" id="GO:0046294">
    <property type="term" value="P:formaldehyde catabolic process"/>
    <property type="evidence" value="ECO:0007669"/>
    <property type="project" value="TreeGrafter"/>
</dbReference>
<keyword evidence="5" id="KW-0520">NAD</keyword>
<evidence type="ECO:0000256" key="3">
    <source>
        <dbReference type="ARBA" id="ARBA00022833"/>
    </source>
</evidence>
<evidence type="ECO:0000256" key="6">
    <source>
        <dbReference type="RuleBase" id="RU361277"/>
    </source>
</evidence>
<dbReference type="InterPro" id="IPR013154">
    <property type="entry name" value="ADH-like_N"/>
</dbReference>
<evidence type="ECO:0000256" key="5">
    <source>
        <dbReference type="ARBA" id="ARBA00023027"/>
    </source>
</evidence>
<organism evidence="8">
    <name type="scientific">Klebsiella pneumoniae</name>
    <dbReference type="NCBI Taxonomy" id="573"/>
    <lineage>
        <taxon>Bacteria</taxon>
        <taxon>Pseudomonadati</taxon>
        <taxon>Pseudomonadota</taxon>
        <taxon>Gammaproteobacteria</taxon>
        <taxon>Enterobacterales</taxon>
        <taxon>Enterobacteriaceae</taxon>
        <taxon>Klebsiella/Raoultella group</taxon>
        <taxon>Klebsiella</taxon>
        <taxon>Klebsiella pneumoniae complex</taxon>
    </lineage>
</organism>
<evidence type="ECO:0000256" key="2">
    <source>
        <dbReference type="ARBA" id="ARBA00022723"/>
    </source>
</evidence>
<dbReference type="RefSeq" id="WP_038992478.1">
    <property type="nucleotide sequence ID" value="NZ_CP054968.1"/>
</dbReference>
<evidence type="ECO:0000256" key="4">
    <source>
        <dbReference type="ARBA" id="ARBA00023002"/>
    </source>
</evidence>
<evidence type="ECO:0000256" key="1">
    <source>
        <dbReference type="ARBA" id="ARBA00001947"/>
    </source>
</evidence>
<dbReference type="SUPFAM" id="SSF51735">
    <property type="entry name" value="NAD(P)-binding Rossmann-fold domains"/>
    <property type="match status" value="1"/>
</dbReference>
<dbReference type="PANTHER" id="PTHR43880">
    <property type="entry name" value="ALCOHOL DEHYDROGENASE"/>
    <property type="match status" value="1"/>
</dbReference>
<keyword evidence="2 6" id="KW-0479">Metal-binding</keyword>
<keyword evidence="8" id="KW-0614">Plasmid</keyword>
<sequence length="366" mass="38440">MKITAAVVREKATELHIESLELDEPLADEVLVKIVGTGVCHTDMVVRDQGYAVPLPMVLGHEGAGIVEKVGTSVTHLKPGDHVVLSYGYCGTCSNCRAGKPGYCEDFYEHNFKGCRMDGSCCHTDAVGKKVGGTFFSQSSFASHALVNASNAVKIPSDVPLEIMGPLGCGIQTGAGAVLNALKPEAGSSIAIFGAGSVGLSAAMAAVIAGCTKIILIDVNPGRLELAKSLGATHVINGKETDAVEEIRALTEGKGTDYSLECTGHSAVLTQAVNSLRIPGLCGLIGAADQGVHVSLDINTLLFGRSVRGIIEGDSVPQIFIPRLVELWRSGKFPFDKLITFYPLSEINQAIRDSESGKTLKPVVRP</sequence>
<dbReference type="Pfam" id="PF08240">
    <property type="entry name" value="ADH_N"/>
    <property type="match status" value="1"/>
</dbReference>
<dbReference type="GO" id="GO:0008270">
    <property type="term" value="F:zinc ion binding"/>
    <property type="evidence" value="ECO:0007669"/>
    <property type="project" value="InterPro"/>
</dbReference>
<evidence type="ECO:0000313" key="8">
    <source>
        <dbReference type="EMBL" id="AYU65546.1"/>
    </source>
</evidence>
<dbReference type="SUPFAM" id="SSF50129">
    <property type="entry name" value="GroES-like"/>
    <property type="match status" value="1"/>
</dbReference>
<keyword evidence="3 6" id="KW-0862">Zinc</keyword>
<dbReference type="PANTHER" id="PTHR43880:SF12">
    <property type="entry name" value="ALCOHOL DEHYDROGENASE CLASS-3"/>
    <property type="match status" value="1"/>
</dbReference>
<dbReference type="FunFam" id="3.40.50.720:FF:000003">
    <property type="entry name" value="S-(hydroxymethyl)glutathione dehydrogenase"/>
    <property type="match status" value="1"/>
</dbReference>
<name>A0A3G4RIP2_KLEPN</name>
<dbReference type="PROSITE" id="PS00059">
    <property type="entry name" value="ADH_ZINC"/>
    <property type="match status" value="1"/>
</dbReference>
<protein>
    <submittedName>
        <fullName evidence="8">NAD(P)-dependent alcohol dehydrogenase</fullName>
    </submittedName>
</protein>
<dbReference type="InterPro" id="IPR036291">
    <property type="entry name" value="NAD(P)-bd_dom_sf"/>
</dbReference>
<geneLocation type="plasmid" evidence="8">
    <name>pHNLC3</name>
</geneLocation>
<dbReference type="InterPro" id="IPR011032">
    <property type="entry name" value="GroES-like_sf"/>
</dbReference>
<comment type="similarity">
    <text evidence="6">Belongs to the zinc-containing alcohol dehydrogenase family.</text>
</comment>
<dbReference type="Gene3D" id="3.40.50.720">
    <property type="entry name" value="NAD(P)-binding Rossmann-like Domain"/>
    <property type="match status" value="1"/>
</dbReference>
<comment type="cofactor">
    <cofactor evidence="1 6">
        <name>Zn(2+)</name>
        <dbReference type="ChEBI" id="CHEBI:29105"/>
    </cofactor>
</comment>
<dbReference type="InterPro" id="IPR002328">
    <property type="entry name" value="ADH_Zn_CS"/>
</dbReference>
<keyword evidence="4" id="KW-0560">Oxidoreductase</keyword>
<evidence type="ECO:0000259" key="7">
    <source>
        <dbReference type="SMART" id="SM00829"/>
    </source>
</evidence>
<dbReference type="GO" id="GO:0005829">
    <property type="term" value="C:cytosol"/>
    <property type="evidence" value="ECO:0007669"/>
    <property type="project" value="TreeGrafter"/>
</dbReference>
<proteinExistence type="inferred from homology"/>